<proteinExistence type="predicted"/>
<gene>
    <name evidence="1" type="ORF">MM415B04950_0005</name>
</gene>
<protein>
    <submittedName>
        <fullName evidence="1">Uncharacterized protein</fullName>
    </submittedName>
</protein>
<evidence type="ECO:0000313" key="1">
    <source>
        <dbReference type="EMBL" id="QJA96060.1"/>
    </source>
</evidence>
<reference evidence="1" key="1">
    <citation type="submission" date="2020-03" db="EMBL/GenBank/DDBJ databases">
        <title>The deep terrestrial virosphere.</title>
        <authorList>
            <person name="Holmfeldt K."/>
            <person name="Nilsson E."/>
            <person name="Simone D."/>
            <person name="Lopez-Fernandez M."/>
            <person name="Wu X."/>
            <person name="de Brujin I."/>
            <person name="Lundin D."/>
            <person name="Andersson A."/>
            <person name="Bertilsson S."/>
            <person name="Dopson M."/>
        </authorList>
    </citation>
    <scope>NUCLEOTIDE SEQUENCE</scope>
    <source>
        <strain evidence="1">MM415B04950</strain>
    </source>
</reference>
<name>A0A6M3LMA8_9ZZZZ</name>
<dbReference type="EMBL" id="MT143367">
    <property type="protein sequence ID" value="QJA96060.1"/>
    <property type="molecule type" value="Genomic_DNA"/>
</dbReference>
<accession>A0A6M3LMA8</accession>
<dbReference type="AlphaFoldDB" id="A0A6M3LMA8"/>
<organism evidence="1">
    <name type="scientific">viral metagenome</name>
    <dbReference type="NCBI Taxonomy" id="1070528"/>
    <lineage>
        <taxon>unclassified sequences</taxon>
        <taxon>metagenomes</taxon>
        <taxon>organismal metagenomes</taxon>
    </lineage>
</organism>
<sequence length="68" mass="7578">MTFTAINGQVAFEGKPLCAFTVKRTRAEMIRRALNTDQHSFAFRCWMEAVDALIAAQTSAAEQQRKAA</sequence>